<name>A0ABP8LQ85_9BACT</name>
<dbReference type="InterPro" id="IPR050261">
    <property type="entry name" value="FrsA_esterase"/>
</dbReference>
<dbReference type="Gene3D" id="3.40.50.1820">
    <property type="entry name" value="alpha/beta hydrolase"/>
    <property type="match status" value="1"/>
</dbReference>
<comment type="caution">
    <text evidence="1">The sequence shown here is derived from an EMBL/GenBank/DDBJ whole genome shotgun (WGS) entry which is preliminary data.</text>
</comment>
<evidence type="ECO:0000313" key="2">
    <source>
        <dbReference type="Proteomes" id="UP001501508"/>
    </source>
</evidence>
<evidence type="ECO:0008006" key="3">
    <source>
        <dbReference type="Google" id="ProtNLM"/>
    </source>
</evidence>
<evidence type="ECO:0000313" key="1">
    <source>
        <dbReference type="EMBL" id="GAA4432378.1"/>
    </source>
</evidence>
<proteinExistence type="predicted"/>
<dbReference type="SUPFAM" id="SSF53474">
    <property type="entry name" value="alpha/beta-Hydrolases"/>
    <property type="match status" value="1"/>
</dbReference>
<dbReference type="EMBL" id="BAABEY010000002">
    <property type="protein sequence ID" value="GAA4432378.1"/>
    <property type="molecule type" value="Genomic_DNA"/>
</dbReference>
<keyword evidence="2" id="KW-1185">Reference proteome</keyword>
<dbReference type="PANTHER" id="PTHR22946:SF8">
    <property type="entry name" value="ACETYL XYLAN ESTERASE DOMAIN-CONTAINING PROTEIN"/>
    <property type="match status" value="1"/>
</dbReference>
<accession>A0ABP8LQ85</accession>
<dbReference type="Proteomes" id="UP001501508">
    <property type="component" value="Unassembled WGS sequence"/>
</dbReference>
<organism evidence="1 2">
    <name type="scientific">Ravibacter arvi</name>
    <dbReference type="NCBI Taxonomy" id="2051041"/>
    <lineage>
        <taxon>Bacteria</taxon>
        <taxon>Pseudomonadati</taxon>
        <taxon>Bacteroidota</taxon>
        <taxon>Cytophagia</taxon>
        <taxon>Cytophagales</taxon>
        <taxon>Spirosomataceae</taxon>
        <taxon>Ravibacter</taxon>
    </lineage>
</organism>
<dbReference type="InterPro" id="IPR029058">
    <property type="entry name" value="AB_hydrolase_fold"/>
</dbReference>
<dbReference type="PANTHER" id="PTHR22946">
    <property type="entry name" value="DIENELACTONE HYDROLASE DOMAIN-CONTAINING PROTEIN-RELATED"/>
    <property type="match status" value="1"/>
</dbReference>
<gene>
    <name evidence="1" type="ORF">GCM10023091_04380</name>
</gene>
<protein>
    <recommendedName>
        <fullName evidence="3">Peptidase S9 prolyl oligopeptidase catalytic domain-containing protein</fullName>
    </recommendedName>
</protein>
<reference evidence="2" key="1">
    <citation type="journal article" date="2019" name="Int. J. Syst. Evol. Microbiol.">
        <title>The Global Catalogue of Microorganisms (GCM) 10K type strain sequencing project: providing services to taxonomists for standard genome sequencing and annotation.</title>
        <authorList>
            <consortium name="The Broad Institute Genomics Platform"/>
            <consortium name="The Broad Institute Genome Sequencing Center for Infectious Disease"/>
            <person name="Wu L."/>
            <person name="Ma J."/>
        </authorList>
    </citation>
    <scope>NUCLEOTIDE SEQUENCE [LARGE SCALE GENOMIC DNA]</scope>
    <source>
        <strain evidence="2">JCM 31920</strain>
    </source>
</reference>
<sequence length="431" mass="48454">MDDLHDASLPSDRRAFLRKSAALALTFPVLNFPYSTGNYPEPNPVMLPEKSIIGNYGPWAVARQTSLPALSFRNPDRQNLAQWKKEARTETLKLIAAPGADLVPIVRKGKEYRYDGLLIEEVSWQLPYGRPTSALVLKPEHATGKLPGILALHDHGGKKYFGIRKITKTSDEQHPMIAEHQKEDYDGLAWANEIAKKGYVVLVHDAFTFGSRRVFYEDMSPIPWGELKTSDKSDADPELPENIEKYNTWAGYHENVMAKSLFCAGTTWPGVFLSEDQIALNILAARPDVDAGKLGCGGLSGGGLRTVYLAGLDERIKCAVCVGFMSTWKDFALNKSFTHTWMTYTPLLPNYLEFPEILGLRVPLPTMVLNNNQDELYTLPEMKIADKVLADVFKKAGAADRYKSGFYDGRHKFDRQMQKDAFAWFDQWLKA</sequence>